<name>A0A1U7I7I1_9CYAN</name>
<sequence>MFSRINSSILVTSLIIVLCLSNLVNAQAKLSEQSKVFINGIGPIKVGMTVNQASQAAGIKLVQIQSGGEEGGCLYFRPQSQPKGISFMVTDNRIARIDIHENKRITTGKGAKIGDTETRIKSLYPGKIQVTPHEYVQKGHYLTFVPKDNADKNYRLLFETNGTRVTQYRSGKLPEVEFTEGCV</sequence>
<dbReference type="STRING" id="454136.NIES2119_26745"/>
<protein>
    <submittedName>
        <fullName evidence="1">Uncharacterized protein</fullName>
    </submittedName>
</protein>
<evidence type="ECO:0000313" key="1">
    <source>
        <dbReference type="EMBL" id="OKH32277.1"/>
    </source>
</evidence>
<accession>A0A1U7I7I1</accession>
<comment type="caution">
    <text evidence="1">The sequence shown here is derived from an EMBL/GenBank/DDBJ whole genome shotgun (WGS) entry which is preliminary data.</text>
</comment>
<dbReference type="Proteomes" id="UP000185860">
    <property type="component" value="Unassembled WGS sequence"/>
</dbReference>
<dbReference type="OrthoDB" id="5193828at2"/>
<dbReference type="RefSeq" id="WP_073596538.1">
    <property type="nucleotide sequence ID" value="NZ_MRCE01000041.1"/>
</dbReference>
<dbReference type="AlphaFoldDB" id="A0A1U7I7I1"/>
<organism evidence="1 2">
    <name type="scientific">[Phormidium ambiguum] IAM M-71</name>
    <dbReference type="NCBI Taxonomy" id="454136"/>
    <lineage>
        <taxon>Bacteria</taxon>
        <taxon>Bacillati</taxon>
        <taxon>Cyanobacteriota</taxon>
        <taxon>Cyanophyceae</taxon>
        <taxon>Oscillatoriophycideae</taxon>
        <taxon>Aerosakkonematales</taxon>
        <taxon>Aerosakkonemataceae</taxon>
        <taxon>Floridanema</taxon>
    </lineage>
</organism>
<dbReference type="EMBL" id="MRCE01000041">
    <property type="protein sequence ID" value="OKH32277.1"/>
    <property type="molecule type" value="Genomic_DNA"/>
</dbReference>
<evidence type="ECO:0000313" key="2">
    <source>
        <dbReference type="Proteomes" id="UP000185860"/>
    </source>
</evidence>
<reference evidence="1 2" key="1">
    <citation type="submission" date="2016-11" db="EMBL/GenBank/DDBJ databases">
        <title>Draft Genome Sequences of Nine Cyanobacterial Strains from Diverse Habitats.</title>
        <authorList>
            <person name="Zhu T."/>
            <person name="Hou S."/>
            <person name="Lu X."/>
            <person name="Hess W.R."/>
        </authorList>
    </citation>
    <scope>NUCLEOTIDE SEQUENCE [LARGE SCALE GENOMIC DNA]</scope>
    <source>
        <strain evidence="1 2">IAM M-71</strain>
    </source>
</reference>
<gene>
    <name evidence="1" type="ORF">NIES2119_26745</name>
</gene>
<proteinExistence type="predicted"/>